<dbReference type="OrthoDB" id="37438at10239"/>
<proteinExistence type="predicted"/>
<accession>A0A120HUP0</accession>
<dbReference type="RefSeq" id="YP_009274822.1">
    <property type="nucleotide sequence ID" value="NC_030920.1"/>
</dbReference>
<dbReference type="KEGG" id="vg:28801777"/>
<organism evidence="1 2">
    <name type="scientific">Bacillus phage Eldridge</name>
    <dbReference type="NCBI Taxonomy" id="1776293"/>
    <lineage>
        <taxon>Viruses</taxon>
        <taxon>Duplodnaviria</taxon>
        <taxon>Heunggongvirae</taxon>
        <taxon>Uroviricota</taxon>
        <taxon>Caudoviricetes</taxon>
        <taxon>Herelleviridae</taxon>
        <taxon>Bastillevirinae</taxon>
        <taxon>Eldridgevirus</taxon>
        <taxon>Eldridgevirus eldridge</taxon>
    </lineage>
</organism>
<gene>
    <name evidence="1" type="ORF">Eldridge_0118</name>
</gene>
<reference evidence="1 2" key="1">
    <citation type="journal article" date="2016" name="Genome Announc.">
        <title>Complete Genome Sequence of Bacillus megaterium Bacteriophage Eldridge.</title>
        <authorList>
            <person name="Reveille A.M."/>
            <person name="Eldridge K.A."/>
            <person name="Temple L.M."/>
        </authorList>
    </citation>
    <scope>NUCLEOTIDE SEQUENCE [LARGE SCALE GENOMIC DNA]</scope>
</reference>
<evidence type="ECO:0000313" key="2">
    <source>
        <dbReference type="Proteomes" id="UP000204502"/>
    </source>
</evidence>
<dbReference type="GeneID" id="28801777"/>
<name>A0A120HUP0_9CAUD</name>
<sequence length="120" mass="13685">MFSKQENNKRRLVKQLKEVKKNADKGHLTHADHKTLVNAMIQLTNEVYGILIAEEKTTLETKCGVCNEGIDISHCAFHKMEEDGSVTSYHMHHEGQLKSITPCTDCGQHRLFCDECKEVE</sequence>
<dbReference type="Proteomes" id="UP000204502">
    <property type="component" value="Segment"/>
</dbReference>
<evidence type="ECO:0000313" key="1">
    <source>
        <dbReference type="EMBL" id="AMB18698.1"/>
    </source>
</evidence>
<keyword evidence="2" id="KW-1185">Reference proteome</keyword>
<protein>
    <submittedName>
        <fullName evidence="1">Uncharacterized protein</fullName>
    </submittedName>
</protein>
<dbReference type="EMBL" id="KU253712">
    <property type="protein sequence ID" value="AMB18698.1"/>
    <property type="molecule type" value="Genomic_DNA"/>
</dbReference>